<organism evidence="1 2">
    <name type="scientific">Blyttiomyces helicus</name>
    <dbReference type="NCBI Taxonomy" id="388810"/>
    <lineage>
        <taxon>Eukaryota</taxon>
        <taxon>Fungi</taxon>
        <taxon>Fungi incertae sedis</taxon>
        <taxon>Chytridiomycota</taxon>
        <taxon>Chytridiomycota incertae sedis</taxon>
        <taxon>Chytridiomycetes</taxon>
        <taxon>Chytridiomycetes incertae sedis</taxon>
        <taxon>Blyttiomyces</taxon>
    </lineage>
</organism>
<dbReference type="AlphaFoldDB" id="A0A4V1IS78"/>
<name>A0A4V1IS78_9FUNG</name>
<sequence length="290" mass="30775">MSNQRRLSSGSSATTSSIHFSTRVRADSASLVCGTSALSVGISLTGDLSQSRSSSPAAGVDRLVAEEPIDGAVDASGVFTPLEGRGGLYEFFAKWLRELVLVCGTDCVGCFEGAHHGFGRGGALEKRPLLPTPLLDVMATDEESSAPPSCLQTSVSTLGQVAVKRLGRRALAGVELLEGLSFDVRRHKCVLVVGEDGVDGDGVAAQLETSVAGRKFEGALQIEDDFRIYSTPTAATPSSEWTEILAVRELLRTTEAESICDEWVELERGIRSQQRSLASLRLLLAVHALV</sequence>
<proteinExistence type="predicted"/>
<keyword evidence="2" id="KW-1185">Reference proteome</keyword>
<gene>
    <name evidence="1" type="ORF">BDK51DRAFT_43297</name>
</gene>
<dbReference type="EMBL" id="KZ994568">
    <property type="protein sequence ID" value="RKO92607.1"/>
    <property type="molecule type" value="Genomic_DNA"/>
</dbReference>
<protein>
    <submittedName>
        <fullName evidence="1">Uncharacterized protein</fullName>
    </submittedName>
</protein>
<evidence type="ECO:0000313" key="2">
    <source>
        <dbReference type="Proteomes" id="UP000269721"/>
    </source>
</evidence>
<evidence type="ECO:0000313" key="1">
    <source>
        <dbReference type="EMBL" id="RKO92607.1"/>
    </source>
</evidence>
<dbReference type="Proteomes" id="UP000269721">
    <property type="component" value="Unassembled WGS sequence"/>
</dbReference>
<accession>A0A4V1IS78</accession>
<reference evidence="2" key="1">
    <citation type="journal article" date="2018" name="Nat. Microbiol.">
        <title>Leveraging single-cell genomics to expand the fungal tree of life.</title>
        <authorList>
            <person name="Ahrendt S.R."/>
            <person name="Quandt C.A."/>
            <person name="Ciobanu D."/>
            <person name="Clum A."/>
            <person name="Salamov A."/>
            <person name="Andreopoulos B."/>
            <person name="Cheng J.F."/>
            <person name="Woyke T."/>
            <person name="Pelin A."/>
            <person name="Henrissat B."/>
            <person name="Reynolds N.K."/>
            <person name="Benny G.L."/>
            <person name="Smith M.E."/>
            <person name="James T.Y."/>
            <person name="Grigoriev I.V."/>
        </authorList>
    </citation>
    <scope>NUCLEOTIDE SEQUENCE [LARGE SCALE GENOMIC DNA]</scope>
</reference>